<feature type="compositionally biased region" description="Basic residues" evidence="1">
    <location>
        <begin position="71"/>
        <end position="88"/>
    </location>
</feature>
<sequence>MVRGLRAEVTGSKARVTGLRNGAIGGKVTMIGSITGVIVAQARGTRWRARTTGLQAGRVHGVLGTGEKGKNGRMHRIPRRQRRYGGVG</sequence>
<feature type="region of interest" description="Disordered" evidence="1">
    <location>
        <begin position="61"/>
        <end position="88"/>
    </location>
</feature>
<name>A0AAV4IIT6_9GAST</name>
<keyword evidence="3" id="KW-1185">Reference proteome</keyword>
<organism evidence="2 3">
    <name type="scientific">Elysia marginata</name>
    <dbReference type="NCBI Taxonomy" id="1093978"/>
    <lineage>
        <taxon>Eukaryota</taxon>
        <taxon>Metazoa</taxon>
        <taxon>Spiralia</taxon>
        <taxon>Lophotrochozoa</taxon>
        <taxon>Mollusca</taxon>
        <taxon>Gastropoda</taxon>
        <taxon>Heterobranchia</taxon>
        <taxon>Euthyneura</taxon>
        <taxon>Panpulmonata</taxon>
        <taxon>Sacoglossa</taxon>
        <taxon>Placobranchoidea</taxon>
        <taxon>Plakobranchidae</taxon>
        <taxon>Elysia</taxon>
    </lineage>
</organism>
<accession>A0AAV4IIT6</accession>
<evidence type="ECO:0000256" key="1">
    <source>
        <dbReference type="SAM" id="MobiDB-lite"/>
    </source>
</evidence>
<gene>
    <name evidence="2" type="ORF">ElyMa_004775000</name>
</gene>
<dbReference type="Proteomes" id="UP000762676">
    <property type="component" value="Unassembled WGS sequence"/>
</dbReference>
<reference evidence="2 3" key="1">
    <citation type="journal article" date="2021" name="Elife">
        <title>Chloroplast acquisition without the gene transfer in kleptoplastic sea slugs, Plakobranchus ocellatus.</title>
        <authorList>
            <person name="Maeda T."/>
            <person name="Takahashi S."/>
            <person name="Yoshida T."/>
            <person name="Shimamura S."/>
            <person name="Takaki Y."/>
            <person name="Nagai Y."/>
            <person name="Toyoda A."/>
            <person name="Suzuki Y."/>
            <person name="Arimoto A."/>
            <person name="Ishii H."/>
            <person name="Satoh N."/>
            <person name="Nishiyama T."/>
            <person name="Hasebe M."/>
            <person name="Maruyama T."/>
            <person name="Minagawa J."/>
            <person name="Obokata J."/>
            <person name="Shigenobu S."/>
        </authorList>
    </citation>
    <scope>NUCLEOTIDE SEQUENCE [LARGE SCALE GENOMIC DNA]</scope>
</reference>
<evidence type="ECO:0000313" key="2">
    <source>
        <dbReference type="EMBL" id="GFS09128.1"/>
    </source>
</evidence>
<proteinExistence type="predicted"/>
<protein>
    <submittedName>
        <fullName evidence="2">Uncharacterized protein</fullName>
    </submittedName>
</protein>
<evidence type="ECO:0000313" key="3">
    <source>
        <dbReference type="Proteomes" id="UP000762676"/>
    </source>
</evidence>
<comment type="caution">
    <text evidence="2">The sequence shown here is derived from an EMBL/GenBank/DDBJ whole genome shotgun (WGS) entry which is preliminary data.</text>
</comment>
<dbReference type="AlphaFoldDB" id="A0AAV4IIT6"/>
<dbReference type="EMBL" id="BMAT01009574">
    <property type="protein sequence ID" value="GFS09128.1"/>
    <property type="molecule type" value="Genomic_DNA"/>
</dbReference>